<reference evidence="1 2" key="1">
    <citation type="journal article" date="2009" name="Stand. Genomic Sci.">
        <title>Complete genome sequence of Slackia heliotrinireducens type strain (RHS 1).</title>
        <authorList>
            <person name="Pukall R."/>
            <person name="Lapidus A."/>
            <person name="Nolan M."/>
            <person name="Copeland A."/>
            <person name="Glavina Del Rio T."/>
            <person name="Lucas S."/>
            <person name="Chen F."/>
            <person name="Tice H."/>
            <person name="Cheng J.F."/>
            <person name="Chertkov O."/>
            <person name="Bruce D."/>
            <person name="Goodwin L."/>
            <person name="Kuske C."/>
            <person name="Brettin T."/>
            <person name="Detter J.C."/>
            <person name="Han C."/>
            <person name="Pitluck S."/>
            <person name="Pati A."/>
            <person name="Mavrommatis K."/>
            <person name="Ivanova N."/>
            <person name="Ovchinnikova G."/>
            <person name="Chen A."/>
            <person name="Palaniappan K."/>
            <person name="Schneider S."/>
            <person name="Rohde M."/>
            <person name="Chain P."/>
            <person name="D'haeseleer P."/>
            <person name="Goker M."/>
            <person name="Bristow J."/>
            <person name="Eisen J.A."/>
            <person name="Markowitz V."/>
            <person name="Kyrpides N.C."/>
            <person name="Klenk H.P."/>
            <person name="Hugenholtz P."/>
        </authorList>
    </citation>
    <scope>NUCLEOTIDE SEQUENCE [LARGE SCALE GENOMIC DNA]</scope>
    <source>
        <strain evidence="2">ATCC 29202 / DSM 20476 / NCTC 11029 / RHS 1</strain>
    </source>
</reference>
<dbReference type="Proteomes" id="UP000002026">
    <property type="component" value="Chromosome"/>
</dbReference>
<keyword evidence="2" id="KW-1185">Reference proteome</keyword>
<dbReference type="EMBL" id="CP001684">
    <property type="protein sequence ID" value="ACV22532.1"/>
    <property type="molecule type" value="Genomic_DNA"/>
</dbReference>
<accession>C7N6J7</accession>
<dbReference type="HOGENOM" id="CLU_2355288_0_0_11"/>
<evidence type="ECO:0000313" key="2">
    <source>
        <dbReference type="Proteomes" id="UP000002026"/>
    </source>
</evidence>
<name>C7N6J7_SLAHD</name>
<gene>
    <name evidence="1" type="ordered locus">Shel_15120</name>
</gene>
<dbReference type="AlphaFoldDB" id="C7N6J7"/>
<dbReference type="STRING" id="471855.Shel_15120"/>
<dbReference type="KEGG" id="shi:Shel_15120"/>
<evidence type="ECO:0000313" key="1">
    <source>
        <dbReference type="EMBL" id="ACV22532.1"/>
    </source>
</evidence>
<sequence length="82" mass="9261">MACWNMRGCDDEMQSRCPHNLGNDYCPGDCKFAACDRPTHKVAVGWDLLLNPEVDRSAAVKEVCRTCMFFIEHGPVINRNAE</sequence>
<dbReference type="eggNOG" id="ENOG5032PJE">
    <property type="taxonomic scope" value="Bacteria"/>
</dbReference>
<protein>
    <submittedName>
        <fullName evidence="1">Uncharacterized protein</fullName>
    </submittedName>
</protein>
<proteinExistence type="predicted"/>
<dbReference type="RefSeq" id="WP_012798634.1">
    <property type="nucleotide sequence ID" value="NC_013165.1"/>
</dbReference>
<organism evidence="1 2">
    <name type="scientific">Slackia heliotrinireducens (strain ATCC 29202 / DSM 20476 / NCTC 11029 / RHS 1)</name>
    <name type="common">Peptococcus heliotrinreducens</name>
    <dbReference type="NCBI Taxonomy" id="471855"/>
    <lineage>
        <taxon>Bacteria</taxon>
        <taxon>Bacillati</taxon>
        <taxon>Actinomycetota</taxon>
        <taxon>Coriobacteriia</taxon>
        <taxon>Eggerthellales</taxon>
        <taxon>Eggerthellaceae</taxon>
        <taxon>Slackia</taxon>
    </lineage>
</organism>